<proteinExistence type="predicted"/>
<sequence length="181" mass="19612">MIEAIAESGSEREEEELVTDTIDIEVAGSVSNTIGSPETTTEIPPKVDKDPLDQATMEVGEIDTYQALDDDENEESIMTDFSESSSKVHDNVKPTAAEIDEVSEAAITDLDNISANTIVKIGASGQSGTSVTNDKEKKKQVSPINRISTTTINLHEWNKDRASIRQVALYSSLSRGRGRTP</sequence>
<comment type="caution">
    <text evidence="2">The sequence shown here is derived from an EMBL/GenBank/DDBJ whole genome shotgun (WGS) entry which is preliminary data.</text>
</comment>
<evidence type="ECO:0000313" key="2">
    <source>
        <dbReference type="EMBL" id="KAL3535085.1"/>
    </source>
</evidence>
<dbReference type="Proteomes" id="UP001630127">
    <property type="component" value="Unassembled WGS sequence"/>
</dbReference>
<feature type="compositionally biased region" description="Polar residues" evidence="1">
    <location>
        <begin position="29"/>
        <end position="42"/>
    </location>
</feature>
<dbReference type="AlphaFoldDB" id="A0ABD3AVB6"/>
<name>A0ABD3AVB6_9GENT</name>
<evidence type="ECO:0000313" key="3">
    <source>
        <dbReference type="Proteomes" id="UP001630127"/>
    </source>
</evidence>
<reference evidence="2 3" key="1">
    <citation type="submission" date="2024-11" db="EMBL/GenBank/DDBJ databases">
        <title>A near-complete genome assembly of Cinchona calisaya.</title>
        <authorList>
            <person name="Lian D.C."/>
            <person name="Zhao X.W."/>
            <person name="Wei L."/>
        </authorList>
    </citation>
    <scope>NUCLEOTIDE SEQUENCE [LARGE SCALE GENOMIC DNA]</scope>
    <source>
        <tissue evidence="2">Nenye</tissue>
    </source>
</reference>
<feature type="region of interest" description="Disordered" evidence="1">
    <location>
        <begin position="29"/>
        <end position="52"/>
    </location>
</feature>
<accession>A0ABD3AVB6</accession>
<dbReference type="EMBL" id="JBJUIK010000002">
    <property type="protein sequence ID" value="KAL3535085.1"/>
    <property type="molecule type" value="Genomic_DNA"/>
</dbReference>
<organism evidence="2 3">
    <name type="scientific">Cinchona calisaya</name>
    <dbReference type="NCBI Taxonomy" id="153742"/>
    <lineage>
        <taxon>Eukaryota</taxon>
        <taxon>Viridiplantae</taxon>
        <taxon>Streptophyta</taxon>
        <taxon>Embryophyta</taxon>
        <taxon>Tracheophyta</taxon>
        <taxon>Spermatophyta</taxon>
        <taxon>Magnoliopsida</taxon>
        <taxon>eudicotyledons</taxon>
        <taxon>Gunneridae</taxon>
        <taxon>Pentapetalae</taxon>
        <taxon>asterids</taxon>
        <taxon>lamiids</taxon>
        <taxon>Gentianales</taxon>
        <taxon>Rubiaceae</taxon>
        <taxon>Cinchonoideae</taxon>
        <taxon>Cinchoneae</taxon>
        <taxon>Cinchona</taxon>
    </lineage>
</organism>
<protein>
    <submittedName>
        <fullName evidence="2">Uncharacterized protein</fullName>
    </submittedName>
</protein>
<gene>
    <name evidence="2" type="ORF">ACH5RR_003546</name>
</gene>
<keyword evidence="3" id="KW-1185">Reference proteome</keyword>
<evidence type="ECO:0000256" key="1">
    <source>
        <dbReference type="SAM" id="MobiDB-lite"/>
    </source>
</evidence>